<feature type="compositionally biased region" description="Polar residues" evidence="1">
    <location>
        <begin position="30"/>
        <end position="42"/>
    </location>
</feature>
<dbReference type="AlphaFoldDB" id="A0A2A2TJA4"/>
<reference evidence="2 3" key="1">
    <citation type="submission" date="2017-08" db="EMBL/GenBank/DDBJ databases">
        <title>Draft genome sequence of filamentous cyanobacterium Calothrix elsteri CCALA 953.</title>
        <authorList>
            <person name="Gagunashvili A.N."/>
            <person name="Elster J."/>
            <person name="Andresson O.S."/>
        </authorList>
    </citation>
    <scope>NUCLEOTIDE SEQUENCE [LARGE SCALE GENOMIC DNA]</scope>
    <source>
        <strain evidence="2 3">CCALA 953</strain>
    </source>
</reference>
<sequence length="95" mass="10051">MTINPTGTLNQLINCEARNYNESVDPRCDASNTAIYGSHGNTNPKPPDNHHNGGHNNHVPNVNQNVENGGTNTTVIAPATFFGTRSGSANIPIKG</sequence>
<protein>
    <submittedName>
        <fullName evidence="2">Uncharacterized protein</fullName>
    </submittedName>
</protein>
<accession>A0A2A2TJA4</accession>
<gene>
    <name evidence="2" type="ORF">CK510_12255</name>
</gene>
<dbReference type="EMBL" id="NTFS01000113">
    <property type="protein sequence ID" value="PAX54591.1"/>
    <property type="molecule type" value="Genomic_DNA"/>
</dbReference>
<dbReference type="OrthoDB" id="507191at2"/>
<comment type="caution">
    <text evidence="2">The sequence shown here is derived from an EMBL/GenBank/DDBJ whole genome shotgun (WGS) entry which is preliminary data.</text>
</comment>
<proteinExistence type="predicted"/>
<name>A0A2A2TJA4_9CYAN</name>
<dbReference type="Proteomes" id="UP000218238">
    <property type="component" value="Unassembled WGS sequence"/>
</dbReference>
<organism evidence="2 3">
    <name type="scientific">Brunnivagina elsteri CCALA 953</name>
    <dbReference type="NCBI Taxonomy" id="987040"/>
    <lineage>
        <taxon>Bacteria</taxon>
        <taxon>Bacillati</taxon>
        <taxon>Cyanobacteriota</taxon>
        <taxon>Cyanophyceae</taxon>
        <taxon>Nostocales</taxon>
        <taxon>Calotrichaceae</taxon>
        <taxon>Brunnivagina</taxon>
    </lineage>
</organism>
<evidence type="ECO:0000313" key="3">
    <source>
        <dbReference type="Proteomes" id="UP000218238"/>
    </source>
</evidence>
<evidence type="ECO:0000313" key="2">
    <source>
        <dbReference type="EMBL" id="PAX54591.1"/>
    </source>
</evidence>
<feature type="compositionally biased region" description="Low complexity" evidence="1">
    <location>
        <begin position="54"/>
        <end position="68"/>
    </location>
</feature>
<evidence type="ECO:0000256" key="1">
    <source>
        <dbReference type="SAM" id="MobiDB-lite"/>
    </source>
</evidence>
<dbReference type="RefSeq" id="WP_095721970.1">
    <property type="nucleotide sequence ID" value="NZ_NTFS01000113.1"/>
</dbReference>
<feature type="region of interest" description="Disordered" evidence="1">
    <location>
        <begin position="28"/>
        <end position="72"/>
    </location>
</feature>
<keyword evidence="3" id="KW-1185">Reference proteome</keyword>